<name>A0A3L8D8Z3_OOCBI</name>
<dbReference type="SUPFAM" id="SSF48403">
    <property type="entry name" value="Ankyrin repeat"/>
    <property type="match status" value="1"/>
</dbReference>
<dbReference type="GO" id="GO:0005654">
    <property type="term" value="C:nucleoplasm"/>
    <property type="evidence" value="ECO:0007669"/>
    <property type="project" value="TreeGrafter"/>
</dbReference>
<dbReference type="Proteomes" id="UP000279307">
    <property type="component" value="Chromosome 11"/>
</dbReference>
<organism evidence="3 4">
    <name type="scientific">Ooceraea biroi</name>
    <name type="common">Clonal raider ant</name>
    <name type="synonym">Cerapachys biroi</name>
    <dbReference type="NCBI Taxonomy" id="2015173"/>
    <lineage>
        <taxon>Eukaryota</taxon>
        <taxon>Metazoa</taxon>
        <taxon>Ecdysozoa</taxon>
        <taxon>Arthropoda</taxon>
        <taxon>Hexapoda</taxon>
        <taxon>Insecta</taxon>
        <taxon>Pterygota</taxon>
        <taxon>Neoptera</taxon>
        <taxon>Endopterygota</taxon>
        <taxon>Hymenoptera</taxon>
        <taxon>Apocrita</taxon>
        <taxon>Aculeata</taxon>
        <taxon>Formicoidea</taxon>
        <taxon>Formicidae</taxon>
        <taxon>Dorylinae</taxon>
        <taxon>Ooceraea</taxon>
    </lineage>
</organism>
<dbReference type="GO" id="GO:0005737">
    <property type="term" value="C:cytoplasm"/>
    <property type="evidence" value="ECO:0007669"/>
    <property type="project" value="TreeGrafter"/>
</dbReference>
<evidence type="ECO:0000313" key="3">
    <source>
        <dbReference type="EMBL" id="RLU16794.1"/>
    </source>
</evidence>
<dbReference type="InterPro" id="IPR002110">
    <property type="entry name" value="Ankyrin_rpt"/>
</dbReference>
<dbReference type="PROSITE" id="PS50954">
    <property type="entry name" value="LEM"/>
    <property type="match status" value="1"/>
</dbReference>
<dbReference type="GO" id="GO:0000724">
    <property type="term" value="P:double-strand break repair via homologous recombination"/>
    <property type="evidence" value="ECO:0007669"/>
    <property type="project" value="TreeGrafter"/>
</dbReference>
<dbReference type="Pfam" id="PF12796">
    <property type="entry name" value="Ank_2"/>
    <property type="match status" value="1"/>
</dbReference>
<dbReference type="Pfam" id="PF03020">
    <property type="entry name" value="LEM"/>
    <property type="match status" value="1"/>
</dbReference>
<protein>
    <recommendedName>
        <fullName evidence="2">LEM domain-containing protein</fullName>
    </recommendedName>
</protein>
<dbReference type="InterPro" id="IPR003887">
    <property type="entry name" value="LEM_dom"/>
</dbReference>
<dbReference type="CDD" id="cd12934">
    <property type="entry name" value="LEM"/>
    <property type="match status" value="1"/>
</dbReference>
<dbReference type="PROSITE" id="PS50297">
    <property type="entry name" value="ANK_REP_REGION"/>
    <property type="match status" value="1"/>
</dbReference>
<dbReference type="CDD" id="cd10454">
    <property type="entry name" value="GIY-YIG_COG3680_Meta"/>
    <property type="match status" value="1"/>
</dbReference>
<dbReference type="PANTHER" id="PTHR46427">
    <property type="entry name" value="ANKYRIN REPEAT AND LEM DOMAIN-CONTAINING PROTEIN 1"/>
    <property type="match status" value="1"/>
</dbReference>
<dbReference type="GO" id="GO:0000712">
    <property type="term" value="P:resolution of meiotic recombination intermediates"/>
    <property type="evidence" value="ECO:0007669"/>
    <property type="project" value="TreeGrafter"/>
</dbReference>
<feature type="repeat" description="ANK" evidence="1">
    <location>
        <begin position="145"/>
        <end position="177"/>
    </location>
</feature>
<proteinExistence type="predicted"/>
<dbReference type="OrthoDB" id="1601181at2759"/>
<dbReference type="Pfam" id="PF22945">
    <property type="entry name" value="LEM-3_GIY-YIG"/>
    <property type="match status" value="1"/>
</dbReference>
<keyword evidence="1" id="KW-0040">ANK repeat</keyword>
<dbReference type="Gene3D" id="1.25.40.20">
    <property type="entry name" value="Ankyrin repeat-containing domain"/>
    <property type="match status" value="1"/>
</dbReference>
<dbReference type="SMART" id="SM00540">
    <property type="entry name" value="LEM"/>
    <property type="match status" value="1"/>
</dbReference>
<dbReference type="InterPro" id="IPR011015">
    <property type="entry name" value="LEM/LEM-like_dom_sf"/>
</dbReference>
<dbReference type="AlphaFoldDB" id="A0A3L8D8Z3"/>
<dbReference type="InterPro" id="IPR034998">
    <property type="entry name" value="ANKLE1"/>
</dbReference>
<dbReference type="InterPro" id="IPR036770">
    <property type="entry name" value="Ankyrin_rpt-contain_sf"/>
</dbReference>
<gene>
    <name evidence="3" type="ORF">DMN91_010862</name>
</gene>
<evidence type="ECO:0000256" key="1">
    <source>
        <dbReference type="PROSITE-ProRule" id="PRU00023"/>
    </source>
</evidence>
<comment type="caution">
    <text evidence="3">The sequence shown here is derived from an EMBL/GenBank/DDBJ whole genome shotgun (WGS) entry which is preliminary data.</text>
</comment>
<reference evidence="3 4" key="1">
    <citation type="journal article" date="2018" name="Genome Res.">
        <title>The genomic architecture and molecular evolution of ant odorant receptors.</title>
        <authorList>
            <person name="McKenzie S.K."/>
            <person name="Kronauer D.J.C."/>
        </authorList>
    </citation>
    <scope>NUCLEOTIDE SEQUENCE [LARGE SCALE GENOMIC DNA]</scope>
    <source>
        <strain evidence="3">Clonal line C1</strain>
    </source>
</reference>
<evidence type="ECO:0000313" key="4">
    <source>
        <dbReference type="Proteomes" id="UP000279307"/>
    </source>
</evidence>
<dbReference type="GO" id="GO:0004520">
    <property type="term" value="F:DNA endonuclease activity"/>
    <property type="evidence" value="ECO:0007669"/>
    <property type="project" value="TreeGrafter"/>
</dbReference>
<feature type="repeat" description="ANK" evidence="1">
    <location>
        <begin position="178"/>
        <end position="210"/>
    </location>
</feature>
<accession>A0A3L8D8Z3</accession>
<evidence type="ECO:0000259" key="2">
    <source>
        <dbReference type="PROSITE" id="PS50954"/>
    </source>
</evidence>
<dbReference type="SUPFAM" id="SSF63451">
    <property type="entry name" value="LEM domain"/>
    <property type="match status" value="1"/>
</dbReference>
<dbReference type="Gene3D" id="1.10.720.40">
    <property type="match status" value="1"/>
</dbReference>
<dbReference type="EMBL" id="QOIP01000011">
    <property type="protein sequence ID" value="RLU16794.1"/>
    <property type="molecule type" value="Genomic_DNA"/>
</dbReference>
<dbReference type="PANTHER" id="PTHR46427:SF1">
    <property type="entry name" value="ANKYRIN REPEAT AND LEM DOMAIN-CONTAINING PROTEIN 1"/>
    <property type="match status" value="1"/>
</dbReference>
<dbReference type="SMART" id="SM00248">
    <property type="entry name" value="ANK"/>
    <property type="match status" value="3"/>
</dbReference>
<dbReference type="PROSITE" id="PS50088">
    <property type="entry name" value="ANK_REPEAT"/>
    <property type="match status" value="3"/>
</dbReference>
<feature type="domain" description="LEM" evidence="2">
    <location>
        <begin position="891"/>
        <end position="935"/>
    </location>
</feature>
<dbReference type="FunFam" id="1.10.720.40:FF:000001">
    <property type="entry name" value="LEM domain containing 2, isoform CRA_a"/>
    <property type="match status" value="1"/>
</dbReference>
<feature type="repeat" description="ANK" evidence="1">
    <location>
        <begin position="108"/>
        <end position="144"/>
    </location>
</feature>
<sequence>MFKQLFTRHIERQMLRSKRHLDTISVIDIGIYRRSLLRGEAEISGKGRALALRVTSAVRIEMLSTAKAKGGLFLASSLCDGLEDNNIRQVATLLLNKDADPNILIPTHGVTPFHLVIGNDSEEFAEEVTKLFLRHGGNPNVRSNDGMTPVHVAAAWGRSSILELLLANGGDPLRLDNDGRTPFHYAFDEKYFKVITLLSKYCENIQDKDDEPKYNMVLDKVLISNGDIIAEYVASKDAAVRVDIGNMTRRIVLTDLSNCKSSSPSINVVLSSVSSTCDITETEYKSLSSVSERPFRIDSATIAQTLNDLSQTDKKVTSSCSFTDLDFDFANLCLTDVMRKEKCFVSQIINHLSTSLASDRSVNETLHNYKKIKQEEDTSELDRSFLLDEDASFHKCDYYRKPKGFSPKLKNNRTPTVKRWSKRGTQSACKKKCKMLDKAPACALDNSIISMSPNFHTPNHKRKRNIAKTPLTPSHIFNDSIISRSPNFATPICACRTRNLARSSHVSDYFPSRKVFKTPHEHEDRYVEFNQSNLIKKRIAQSTPRRRKKSIYKLHSARKRFEFHRHEGDIVSDEFTTSSSLKPVNLDKTIFSAEEVTCHATVDSCSEYPSLYSQEPSQHNYSNQLTMQLSEKKYNKGSIMRNDNLNQLNKIDQVDLSNSFNQTERENEFANSFGDDKRYIKSENNQMDAELIKVRRDLFKTDNALEAIDTSVNNVKSARTTDCVDCDTKKLLNEDLNMNINKTCKHEKNWCDDKFHENPSHKSVAENNPPLTCRPLNLPAMCEKQVHLSDLLRSSSLKIARDSSDSKRTENLPRAKDFDLNMCNVEKNSSLLSYISTQEEYKYEDLEEGVILLERRLCVTPFSNFSDSECDVKSGTATPDDAASASCHSLPKELVIMDDATLRRELERLGTQPGPITSTTRQVYLNRLMRLRNVQDNAVPSTISPSTSATSAAPSNQVQIPPHLQLGDWLNHLDTYKSWERQAFQAFASPDPTRRWRESTSKTSFTYLLLDPRVTQDLPNRCTGLAESETWSIFLNAIFYVGKGKRSRPFAHLYDAFNTWVGKPVSTNKKISRILDIWNSDHGVICLHVFQNVIPVEAYTREAVMIDAIGKEQLENCKGGEYYGIAATWSIQQKQEFGRYLLYKALQILLHEGESQLLPCNL</sequence>